<evidence type="ECO:0000259" key="14">
    <source>
        <dbReference type="PROSITE" id="PS50259"/>
    </source>
</evidence>
<dbReference type="GO" id="GO:0005886">
    <property type="term" value="C:plasma membrane"/>
    <property type="evidence" value="ECO:0007669"/>
    <property type="project" value="UniProtKB-SubCell"/>
</dbReference>
<dbReference type="InterPro" id="IPR000337">
    <property type="entry name" value="GPCR_3"/>
</dbReference>
<evidence type="ECO:0000256" key="3">
    <source>
        <dbReference type="ARBA" id="ARBA00022475"/>
    </source>
</evidence>
<dbReference type="InterPro" id="IPR017979">
    <property type="entry name" value="GPCR_3_CS"/>
</dbReference>
<evidence type="ECO:0000256" key="1">
    <source>
        <dbReference type="ARBA" id="ARBA00004651"/>
    </source>
</evidence>
<dbReference type="Pfam" id="PF00003">
    <property type="entry name" value="7tm_3"/>
    <property type="match status" value="1"/>
</dbReference>
<dbReference type="Proteomes" id="UP001474421">
    <property type="component" value="Unassembled WGS sequence"/>
</dbReference>
<dbReference type="InterPro" id="IPR011500">
    <property type="entry name" value="GPCR_3_9-Cys_dom"/>
</dbReference>
<keyword evidence="5 13" id="KW-0732">Signal</keyword>
<comment type="subcellular location">
    <subcellularLocation>
        <location evidence="1">Cell membrane</location>
        <topology evidence="1">Multi-pass membrane protein</topology>
    </subcellularLocation>
</comment>
<dbReference type="AlphaFoldDB" id="A0AAW1BUL9"/>
<evidence type="ECO:0000256" key="6">
    <source>
        <dbReference type="ARBA" id="ARBA00022989"/>
    </source>
</evidence>
<feature type="transmembrane region" description="Helical" evidence="12">
    <location>
        <begin position="664"/>
        <end position="689"/>
    </location>
</feature>
<dbReference type="InterPro" id="IPR038550">
    <property type="entry name" value="GPCR_3_9-Cys_sf"/>
</dbReference>
<dbReference type="PROSITE" id="PS00981">
    <property type="entry name" value="G_PROTEIN_RECEP_F3_3"/>
    <property type="match status" value="1"/>
</dbReference>
<organism evidence="15 16">
    <name type="scientific">Crotalus adamanteus</name>
    <name type="common">Eastern diamondback rattlesnake</name>
    <dbReference type="NCBI Taxonomy" id="8729"/>
    <lineage>
        <taxon>Eukaryota</taxon>
        <taxon>Metazoa</taxon>
        <taxon>Chordata</taxon>
        <taxon>Craniata</taxon>
        <taxon>Vertebrata</taxon>
        <taxon>Euteleostomi</taxon>
        <taxon>Lepidosauria</taxon>
        <taxon>Squamata</taxon>
        <taxon>Bifurcata</taxon>
        <taxon>Unidentata</taxon>
        <taxon>Episquamata</taxon>
        <taxon>Toxicofera</taxon>
        <taxon>Serpentes</taxon>
        <taxon>Colubroidea</taxon>
        <taxon>Viperidae</taxon>
        <taxon>Crotalinae</taxon>
        <taxon>Crotalus</taxon>
    </lineage>
</organism>
<feature type="transmembrane region" description="Helical" evidence="12">
    <location>
        <begin position="820"/>
        <end position="843"/>
    </location>
</feature>
<feature type="transmembrane region" description="Helical" evidence="12">
    <location>
        <begin position="788"/>
        <end position="808"/>
    </location>
</feature>
<feature type="transmembrane region" description="Helical" evidence="12">
    <location>
        <begin position="593"/>
        <end position="619"/>
    </location>
</feature>
<keyword evidence="16" id="KW-1185">Reference proteome</keyword>
<dbReference type="InterPro" id="IPR001828">
    <property type="entry name" value="ANF_lig-bd_rcpt"/>
</dbReference>
<dbReference type="PRINTS" id="PR00248">
    <property type="entry name" value="GPCRMGR"/>
</dbReference>
<evidence type="ECO:0000313" key="16">
    <source>
        <dbReference type="Proteomes" id="UP001474421"/>
    </source>
</evidence>
<evidence type="ECO:0000256" key="12">
    <source>
        <dbReference type="SAM" id="Phobius"/>
    </source>
</evidence>
<dbReference type="Pfam" id="PF07562">
    <property type="entry name" value="NCD3G"/>
    <property type="match status" value="1"/>
</dbReference>
<dbReference type="InterPro" id="IPR004073">
    <property type="entry name" value="GPCR_3_vmron_rcpt_2"/>
</dbReference>
<keyword evidence="7" id="KW-0297">G-protein coupled receptor</keyword>
<feature type="domain" description="G-protein coupled receptors family 3 profile" evidence="14">
    <location>
        <begin position="594"/>
        <end position="858"/>
    </location>
</feature>
<accession>A0AAW1BUL9</accession>
<dbReference type="InterPro" id="IPR017978">
    <property type="entry name" value="GPCR_3_C"/>
</dbReference>
<evidence type="ECO:0000256" key="11">
    <source>
        <dbReference type="ARBA" id="ARBA00023224"/>
    </source>
</evidence>
<keyword evidence="8 12" id="KW-0472">Membrane</keyword>
<feature type="chain" id="PRO_5043799742" evidence="13">
    <location>
        <begin position="20"/>
        <end position="862"/>
    </location>
</feature>
<protein>
    <submittedName>
        <fullName evidence="15">Type-2 vomeronasal receptor</fullName>
    </submittedName>
</protein>
<dbReference type="Pfam" id="PF01094">
    <property type="entry name" value="ANF_receptor"/>
    <property type="match status" value="1"/>
</dbReference>
<dbReference type="InterPro" id="IPR028082">
    <property type="entry name" value="Peripla_BP_I"/>
</dbReference>
<gene>
    <name evidence="15" type="ORF">NXF25_004589</name>
</gene>
<evidence type="ECO:0000256" key="7">
    <source>
        <dbReference type="ARBA" id="ARBA00023040"/>
    </source>
</evidence>
<evidence type="ECO:0000256" key="13">
    <source>
        <dbReference type="SAM" id="SignalP"/>
    </source>
</evidence>
<keyword evidence="10" id="KW-0325">Glycoprotein</keyword>
<evidence type="ECO:0000313" key="15">
    <source>
        <dbReference type="EMBL" id="KAK9405815.1"/>
    </source>
</evidence>
<dbReference type="GO" id="GO:0004930">
    <property type="term" value="F:G protein-coupled receptor activity"/>
    <property type="evidence" value="ECO:0007669"/>
    <property type="project" value="UniProtKB-KW"/>
</dbReference>
<sequence length="862" mass="97803">MICEILLLLLLLVSHFPCGTMVTKCPLHVQKEEEHFNYYKPGDFLISGIISTSSTIFKPYIFFKPPSNKFQSIQMMSFGHILPFFFAIHEINQNPRLLPNITLGYSIYENYFNARITHDVIMDLLSRGQENVPNYRCGKQKNLLAVLEATNSELFNSISTMLGIYKIPQISYGVISHIPEQKHHFPFFYRVSPKQEPPHLAIVKLLLHFRWTWIGLAAPDNESGEKFRRNFMPEAVRKGVCFAFSESLPKLQYEGAKKHIFQYFRDTKVKSIVCQLNFEATLILAMMIRNIDHSEIQFAERVWIATVLADISVRFFYQIVNLQHNHLLLSFSTQTKKKTQYYDFNLYYFANGQFGKTVFQCSYSSPLLSKKVWNTCLEKETWEIPPQDLVERILSEDGSSISTTIQVVARILSAAFSSQISKRKLHVGDHPTPHMIQPWQLHPFLRNFQIYNLSVNDAYLDEAGIPVADFDIIDWAVFPNKSAAGVKIGNIGKEEVSSDIKFSINENAIIWPSSFNQKAPFSRCTKNCFPGYTKLTREGEPVCCYDCSPCMEGTISTQEDAAHCEKCPDEEYSNKKRDQCVPKVETFLSYKEILGLILAIAAFFLSLNTALVLGIFIKYRETPIVKANNRDLTYILLVSLLLSFLTSLLFIGQPKKVTCLLQQITFSVVFSVAVSSLLAKTIMVVVAFLATKPGSRMRKWLGKSLANSIVLSCSGVQVGICTTWLGISPPFPHSDLHSQPGKILLQCNEGSITMFYTALGYMSFLAAICFFVAFLARKLPGTFNEAKWITFSMLVFCSVWVSFVPTYLSTKGKYMVAVQNFSILASSLGLLGCIFVPKCYILILRPDMNTKEHLMIKTNEGS</sequence>
<dbReference type="PANTHER" id="PTHR24061:SF599">
    <property type="entry name" value="G-PROTEIN COUPLED RECEPTORS FAMILY 3 PROFILE DOMAIN-CONTAINING PROTEIN"/>
    <property type="match status" value="1"/>
</dbReference>
<keyword evidence="11" id="KW-0807">Transducer</keyword>
<evidence type="ECO:0000256" key="9">
    <source>
        <dbReference type="ARBA" id="ARBA00023170"/>
    </source>
</evidence>
<evidence type="ECO:0000256" key="4">
    <source>
        <dbReference type="ARBA" id="ARBA00022692"/>
    </source>
</evidence>
<dbReference type="PANTHER" id="PTHR24061">
    <property type="entry name" value="CALCIUM-SENSING RECEPTOR-RELATED"/>
    <property type="match status" value="1"/>
</dbReference>
<keyword evidence="9 15" id="KW-0675">Receptor</keyword>
<feature type="transmembrane region" description="Helical" evidence="12">
    <location>
        <begin position="754"/>
        <end position="776"/>
    </location>
</feature>
<evidence type="ECO:0000256" key="10">
    <source>
        <dbReference type="ARBA" id="ARBA00023180"/>
    </source>
</evidence>
<dbReference type="Gene3D" id="3.40.50.2300">
    <property type="match status" value="2"/>
</dbReference>
<dbReference type="InterPro" id="IPR000068">
    <property type="entry name" value="GPCR_3_Ca_sens_rcpt-rel"/>
</dbReference>
<reference evidence="15 16" key="1">
    <citation type="journal article" date="2024" name="Proc. Natl. Acad. Sci. U.S.A.">
        <title>The genetic regulatory architecture and epigenomic basis for age-related changes in rattlesnake venom.</title>
        <authorList>
            <person name="Hogan M.P."/>
            <person name="Holding M.L."/>
            <person name="Nystrom G.S."/>
            <person name="Colston T.J."/>
            <person name="Bartlett D.A."/>
            <person name="Mason A.J."/>
            <person name="Ellsworth S.A."/>
            <person name="Rautsaw R.M."/>
            <person name="Lawrence K.C."/>
            <person name="Strickland J.L."/>
            <person name="He B."/>
            <person name="Fraser P."/>
            <person name="Margres M.J."/>
            <person name="Gilbert D.M."/>
            <person name="Gibbs H.L."/>
            <person name="Parkinson C.L."/>
            <person name="Rokyta D.R."/>
        </authorList>
    </citation>
    <scope>NUCLEOTIDE SEQUENCE [LARGE SCALE GENOMIC DNA]</scope>
    <source>
        <strain evidence="15">DRR0105</strain>
    </source>
</reference>
<comment type="caution">
    <text evidence="15">The sequence shown here is derived from an EMBL/GenBank/DDBJ whole genome shotgun (WGS) entry which is preliminary data.</text>
</comment>
<evidence type="ECO:0000256" key="5">
    <source>
        <dbReference type="ARBA" id="ARBA00022729"/>
    </source>
</evidence>
<dbReference type="EMBL" id="JAOTOJ010000002">
    <property type="protein sequence ID" value="KAK9405815.1"/>
    <property type="molecule type" value="Genomic_DNA"/>
</dbReference>
<evidence type="ECO:0000256" key="8">
    <source>
        <dbReference type="ARBA" id="ARBA00023136"/>
    </source>
</evidence>
<proteinExistence type="inferred from homology"/>
<feature type="signal peptide" evidence="13">
    <location>
        <begin position="1"/>
        <end position="19"/>
    </location>
</feature>
<dbReference type="FunFam" id="2.10.50.30:FF:000002">
    <property type="entry name" value="Vomeronasal 2 receptor, h1"/>
    <property type="match status" value="1"/>
</dbReference>
<comment type="similarity">
    <text evidence="2">Belongs to the G-protein coupled receptor 3 family.</text>
</comment>
<dbReference type="SUPFAM" id="SSF53822">
    <property type="entry name" value="Periplasmic binding protein-like I"/>
    <property type="match status" value="1"/>
</dbReference>
<name>A0AAW1BUL9_CROAD</name>
<feature type="transmembrane region" description="Helical" evidence="12">
    <location>
        <begin position="631"/>
        <end position="652"/>
    </location>
</feature>
<dbReference type="Gene3D" id="2.10.50.30">
    <property type="entry name" value="GPCR, family 3, nine cysteines domain"/>
    <property type="match status" value="1"/>
</dbReference>
<dbReference type="PROSITE" id="PS50259">
    <property type="entry name" value="G_PROTEIN_RECEP_F3_4"/>
    <property type="match status" value="1"/>
</dbReference>
<keyword evidence="6 12" id="KW-1133">Transmembrane helix</keyword>
<feature type="transmembrane region" description="Helical" evidence="12">
    <location>
        <begin position="709"/>
        <end position="727"/>
    </location>
</feature>
<keyword evidence="3" id="KW-1003">Cell membrane</keyword>
<evidence type="ECO:0000256" key="2">
    <source>
        <dbReference type="ARBA" id="ARBA00007242"/>
    </source>
</evidence>
<dbReference type="PRINTS" id="PR01535">
    <property type="entry name" value="VOMERONASL2R"/>
</dbReference>
<keyword evidence="4 12" id="KW-0812">Transmembrane</keyword>